<feature type="coiled-coil region" evidence="4">
    <location>
        <begin position="350"/>
        <end position="377"/>
    </location>
</feature>
<dbReference type="PANTHER" id="PTHR43280:SF30">
    <property type="entry name" value="MMSAB OPERON REGULATORY PROTEIN"/>
    <property type="match status" value="1"/>
</dbReference>
<evidence type="ECO:0000313" key="8">
    <source>
        <dbReference type="EMBL" id="SIR49364.1"/>
    </source>
</evidence>
<dbReference type="EMBL" id="FTLX01000009">
    <property type="protein sequence ID" value="SIR49364.1"/>
    <property type="molecule type" value="Genomic_DNA"/>
</dbReference>
<evidence type="ECO:0000313" key="10">
    <source>
        <dbReference type="Proteomes" id="UP000215545"/>
    </source>
</evidence>
<sequence>MNIQQLHISKIIVQKGEKIPADGKKEEKQLFYAASGRGFYQQENRIRSFTAGDTVVAETVTEVMSDVREGLVYYQIGWCGEVPLRAVHSAAPSIVVPLLEEWLSRHQTKNSVESLLTGYALFFRFLAAVSVETAPCTMEESAVLINDHLAEPISVSELAARVNMTPPAFTRAFRKKFGCSPTQFMQSERMRRAKECLVQQHPVTLKEVGMKIGIEDEFYFSRLFKKIEGIAPTVFLKKTKPRVAVVSGLLLQDHLLSLGVQPIAAPCYPSMFPNTKGIPSYLRKELEGTRLLNAEKSMQVEEIFRLKPDLILKTACPSDAEQPFWHHHSPVEFLPVHQEWDEYLESIASRIGKEKQAEQVKAEVHQLEEAAKKKLRISGE</sequence>
<evidence type="ECO:0000256" key="1">
    <source>
        <dbReference type="ARBA" id="ARBA00023015"/>
    </source>
</evidence>
<keyword evidence="10" id="KW-1185">Reference proteome</keyword>
<dbReference type="PROSITE" id="PS00041">
    <property type="entry name" value="HTH_ARAC_FAMILY_1"/>
    <property type="match status" value="1"/>
</dbReference>
<dbReference type="Proteomes" id="UP000186385">
    <property type="component" value="Unassembled WGS sequence"/>
</dbReference>
<dbReference type="Pfam" id="PF12833">
    <property type="entry name" value="HTH_18"/>
    <property type="match status" value="1"/>
</dbReference>
<keyword evidence="4" id="KW-0175">Coiled coil</keyword>
<keyword evidence="1" id="KW-0805">Transcription regulation</keyword>
<dbReference type="RefSeq" id="WP_052698392.1">
    <property type="nucleotide sequence ID" value="NZ_FTLX01000009.1"/>
</dbReference>
<reference evidence="8 9" key="1">
    <citation type="submission" date="2017-01" db="EMBL/GenBank/DDBJ databases">
        <authorList>
            <person name="Mah S.A."/>
            <person name="Swanson W.J."/>
            <person name="Moy G.W."/>
            <person name="Vacquier V.D."/>
        </authorList>
    </citation>
    <scope>NUCLEOTIDE SEQUENCE [LARGE SCALE GENOMIC DNA]</scope>
    <source>
        <strain evidence="8 9">NIO-1016</strain>
    </source>
</reference>
<evidence type="ECO:0000259" key="5">
    <source>
        <dbReference type="PROSITE" id="PS01124"/>
    </source>
</evidence>
<dbReference type="OrthoDB" id="9807321at2"/>
<dbReference type="GO" id="GO:0043565">
    <property type="term" value="F:sequence-specific DNA binding"/>
    <property type="evidence" value="ECO:0007669"/>
    <property type="project" value="InterPro"/>
</dbReference>
<dbReference type="Gene3D" id="3.40.50.1980">
    <property type="entry name" value="Nitrogenase molybdenum iron protein domain"/>
    <property type="match status" value="1"/>
</dbReference>
<dbReference type="SUPFAM" id="SSF46689">
    <property type="entry name" value="Homeodomain-like"/>
    <property type="match status" value="2"/>
</dbReference>
<evidence type="ECO:0000256" key="3">
    <source>
        <dbReference type="ARBA" id="ARBA00023163"/>
    </source>
</evidence>
<organism evidence="8 9">
    <name type="scientific">Domibacillus enclensis</name>
    <dbReference type="NCBI Taxonomy" id="1017273"/>
    <lineage>
        <taxon>Bacteria</taxon>
        <taxon>Bacillati</taxon>
        <taxon>Bacillota</taxon>
        <taxon>Bacilli</taxon>
        <taxon>Bacillales</taxon>
        <taxon>Bacillaceae</taxon>
        <taxon>Domibacillus</taxon>
    </lineage>
</organism>
<dbReference type="Gene3D" id="1.10.10.60">
    <property type="entry name" value="Homeodomain-like"/>
    <property type="match status" value="2"/>
</dbReference>
<name>A0A1N7BDN2_9BACI</name>
<reference evidence="10" key="2">
    <citation type="submission" date="2017-03" db="EMBL/GenBank/DDBJ databases">
        <title>Bacillus sp. V-88(T) DSM27956, whole genome shotgun sequencing project.</title>
        <authorList>
            <person name="Dastager S.G."/>
            <person name="Neurgaonkar P.S."/>
            <person name="Dharne M.S."/>
        </authorList>
    </citation>
    <scope>NUCLEOTIDE SEQUENCE [LARGE SCALE GENOMIC DNA]</scope>
    <source>
        <strain evidence="10">DSM 25145</strain>
    </source>
</reference>
<accession>A0A1N7BDN2</accession>
<evidence type="ECO:0000256" key="4">
    <source>
        <dbReference type="SAM" id="Coils"/>
    </source>
</evidence>
<protein>
    <submittedName>
        <fullName evidence="8">AraC-type DNA-binding protein</fullName>
    </submittedName>
</protein>
<dbReference type="InterPro" id="IPR018062">
    <property type="entry name" value="HTH_AraC-typ_CS"/>
</dbReference>
<keyword evidence="3" id="KW-0804">Transcription</keyword>
<reference evidence="7" key="3">
    <citation type="submission" date="2017-03" db="EMBL/GenBank/DDBJ databases">
        <authorList>
            <person name="Dastager S.G."/>
            <person name="Neurgaonkar P.S."/>
            <person name="Dharne M.S."/>
        </authorList>
    </citation>
    <scope>NUCLEOTIDE SEQUENCE</scope>
    <source>
        <strain evidence="7">DSM 25145</strain>
    </source>
</reference>
<dbReference type="SUPFAM" id="SSF53807">
    <property type="entry name" value="Helical backbone' metal receptor"/>
    <property type="match status" value="1"/>
</dbReference>
<dbReference type="GO" id="GO:0003700">
    <property type="term" value="F:DNA-binding transcription factor activity"/>
    <property type="evidence" value="ECO:0007669"/>
    <property type="project" value="InterPro"/>
</dbReference>
<dbReference type="AlphaFoldDB" id="A0A1N7BDN2"/>
<evidence type="ECO:0000313" key="7">
    <source>
        <dbReference type="EMBL" id="OXS74687.1"/>
    </source>
</evidence>
<gene>
    <name evidence="7" type="ORF">B1B05_16105</name>
    <name evidence="8" type="ORF">SAMN05443094_10949</name>
</gene>
<feature type="domain" description="Fe/B12 periplasmic-binding" evidence="6">
    <location>
        <begin position="243"/>
        <end position="380"/>
    </location>
</feature>
<evidence type="ECO:0000259" key="6">
    <source>
        <dbReference type="PROSITE" id="PS50983"/>
    </source>
</evidence>
<dbReference type="SMART" id="SM00342">
    <property type="entry name" value="HTH_ARAC"/>
    <property type="match status" value="1"/>
</dbReference>
<dbReference type="EMBL" id="MWSK01000009">
    <property type="protein sequence ID" value="OXS74687.1"/>
    <property type="molecule type" value="Genomic_DNA"/>
</dbReference>
<dbReference type="PROSITE" id="PS50983">
    <property type="entry name" value="FE_B12_PBP"/>
    <property type="match status" value="1"/>
</dbReference>
<proteinExistence type="predicted"/>
<keyword evidence="2 8" id="KW-0238">DNA-binding</keyword>
<dbReference type="STRING" id="1017273.SAMN05443094_10949"/>
<feature type="domain" description="HTH araC/xylS-type" evidence="5">
    <location>
        <begin position="139"/>
        <end position="238"/>
    </location>
</feature>
<dbReference type="InterPro" id="IPR002491">
    <property type="entry name" value="ABC_transptr_periplasmic_BD"/>
</dbReference>
<dbReference type="PANTHER" id="PTHR43280">
    <property type="entry name" value="ARAC-FAMILY TRANSCRIPTIONAL REGULATOR"/>
    <property type="match status" value="1"/>
</dbReference>
<evidence type="ECO:0000313" key="9">
    <source>
        <dbReference type="Proteomes" id="UP000186385"/>
    </source>
</evidence>
<evidence type="ECO:0000256" key="2">
    <source>
        <dbReference type="ARBA" id="ARBA00023125"/>
    </source>
</evidence>
<dbReference type="PROSITE" id="PS01124">
    <property type="entry name" value="HTH_ARAC_FAMILY_2"/>
    <property type="match status" value="1"/>
</dbReference>
<dbReference type="InterPro" id="IPR018060">
    <property type="entry name" value="HTH_AraC"/>
</dbReference>
<dbReference type="InterPro" id="IPR009057">
    <property type="entry name" value="Homeodomain-like_sf"/>
</dbReference>
<dbReference type="Proteomes" id="UP000215545">
    <property type="component" value="Unassembled WGS sequence"/>
</dbReference>